<dbReference type="AlphaFoldDB" id="A0A0L7R3F7"/>
<sequence>MKVATCIFILLAAICAVFAYRSPVQRPGPATFPTFPGQGTFNPKVGWPYPLPNVSAI</sequence>
<gene>
    <name evidence="2" type="ORF">WH47_09999</name>
</gene>
<reference evidence="2 3" key="1">
    <citation type="submission" date="2015-07" db="EMBL/GenBank/DDBJ databases">
        <title>The genome of Habropoda laboriosa.</title>
        <authorList>
            <person name="Pan H."/>
            <person name="Kapheim K."/>
        </authorList>
    </citation>
    <scope>NUCLEOTIDE SEQUENCE [LARGE SCALE GENOMIC DNA]</scope>
    <source>
        <strain evidence="2">0110345459</strain>
    </source>
</reference>
<keyword evidence="3" id="KW-1185">Reference proteome</keyword>
<dbReference type="Proteomes" id="UP000053825">
    <property type="component" value="Unassembled WGS sequence"/>
</dbReference>
<evidence type="ECO:0000256" key="1">
    <source>
        <dbReference type="SAM" id="SignalP"/>
    </source>
</evidence>
<name>A0A0L7R3F7_9HYME</name>
<accession>A0A0L7R3F7</accession>
<evidence type="ECO:0000313" key="3">
    <source>
        <dbReference type="Proteomes" id="UP000053825"/>
    </source>
</evidence>
<organism evidence="2 3">
    <name type="scientific">Habropoda laboriosa</name>
    <dbReference type="NCBI Taxonomy" id="597456"/>
    <lineage>
        <taxon>Eukaryota</taxon>
        <taxon>Metazoa</taxon>
        <taxon>Ecdysozoa</taxon>
        <taxon>Arthropoda</taxon>
        <taxon>Hexapoda</taxon>
        <taxon>Insecta</taxon>
        <taxon>Pterygota</taxon>
        <taxon>Neoptera</taxon>
        <taxon>Endopterygota</taxon>
        <taxon>Hymenoptera</taxon>
        <taxon>Apocrita</taxon>
        <taxon>Aculeata</taxon>
        <taxon>Apoidea</taxon>
        <taxon>Anthophila</taxon>
        <taxon>Apidae</taxon>
        <taxon>Habropoda</taxon>
    </lineage>
</organism>
<dbReference type="GO" id="GO:0005576">
    <property type="term" value="C:extracellular region"/>
    <property type="evidence" value="ECO:0007669"/>
    <property type="project" value="InterPro"/>
</dbReference>
<dbReference type="OrthoDB" id="7597396at2759"/>
<dbReference type="EMBL" id="KQ414663">
    <property type="protein sequence ID" value="KOC65420.1"/>
    <property type="molecule type" value="Genomic_DNA"/>
</dbReference>
<dbReference type="GO" id="GO:0042381">
    <property type="term" value="P:hemolymph coagulation"/>
    <property type="evidence" value="ECO:0007669"/>
    <property type="project" value="InterPro"/>
</dbReference>
<protein>
    <submittedName>
        <fullName evidence="2">Abaecin</fullName>
    </submittedName>
</protein>
<proteinExistence type="predicted"/>
<feature type="signal peptide" evidence="1">
    <location>
        <begin position="1"/>
        <end position="19"/>
    </location>
</feature>
<dbReference type="Pfam" id="PF08026">
    <property type="entry name" value="Antimicrobial_5"/>
    <property type="match status" value="1"/>
</dbReference>
<keyword evidence="1" id="KW-0732">Signal</keyword>
<dbReference type="STRING" id="597456.A0A0L7R3F7"/>
<evidence type="ECO:0000313" key="2">
    <source>
        <dbReference type="EMBL" id="KOC65420.1"/>
    </source>
</evidence>
<feature type="chain" id="PRO_5005575036" evidence="1">
    <location>
        <begin position="20"/>
        <end position="57"/>
    </location>
</feature>
<dbReference type="InterPro" id="IPR012524">
    <property type="entry name" value="Abaecin_antimicrobial_peptide"/>
</dbReference>